<keyword evidence="1" id="KW-0539">Nucleus</keyword>
<evidence type="ECO:0000259" key="2">
    <source>
        <dbReference type="PROSITE" id="PS50048"/>
    </source>
</evidence>
<name>A0A9P8EML4_AURME</name>
<dbReference type="PROSITE" id="PS00463">
    <property type="entry name" value="ZN2_CY6_FUNGAL_1"/>
    <property type="match status" value="1"/>
</dbReference>
<feature type="non-terminal residue" evidence="3">
    <location>
        <position position="193"/>
    </location>
</feature>
<comment type="caution">
    <text evidence="3">The sequence shown here is derived from an EMBL/GenBank/DDBJ whole genome shotgun (WGS) entry which is preliminary data.</text>
</comment>
<proteinExistence type="predicted"/>
<reference evidence="3" key="2">
    <citation type="submission" date="2021-08" db="EMBL/GenBank/DDBJ databases">
        <authorList>
            <person name="Gostincar C."/>
            <person name="Sun X."/>
            <person name="Song Z."/>
            <person name="Gunde-Cimerman N."/>
        </authorList>
    </citation>
    <scope>NUCLEOTIDE SEQUENCE</scope>
    <source>
        <strain evidence="3">EXF-9911</strain>
    </source>
</reference>
<dbReference type="AlphaFoldDB" id="A0A9P8EML4"/>
<organism evidence="3 4">
    <name type="scientific">Aureobasidium melanogenum</name>
    <name type="common">Aureobasidium pullulans var. melanogenum</name>
    <dbReference type="NCBI Taxonomy" id="46634"/>
    <lineage>
        <taxon>Eukaryota</taxon>
        <taxon>Fungi</taxon>
        <taxon>Dikarya</taxon>
        <taxon>Ascomycota</taxon>
        <taxon>Pezizomycotina</taxon>
        <taxon>Dothideomycetes</taxon>
        <taxon>Dothideomycetidae</taxon>
        <taxon>Dothideales</taxon>
        <taxon>Saccotheciaceae</taxon>
        <taxon>Aureobasidium</taxon>
    </lineage>
</organism>
<evidence type="ECO:0000256" key="1">
    <source>
        <dbReference type="ARBA" id="ARBA00023242"/>
    </source>
</evidence>
<dbReference type="CDD" id="cd00067">
    <property type="entry name" value="GAL4"/>
    <property type="match status" value="1"/>
</dbReference>
<evidence type="ECO:0000313" key="3">
    <source>
        <dbReference type="EMBL" id="KAG9693340.1"/>
    </source>
</evidence>
<dbReference type="EMBL" id="JAHFXF010000197">
    <property type="protein sequence ID" value="KAG9693340.1"/>
    <property type="molecule type" value="Genomic_DNA"/>
</dbReference>
<accession>A0A9P8EML4</accession>
<sequence length="193" mass="20650">MSNEQLAREHEQLVREQGLLGMPFLNEELPFLAEFDGYPEVSVEEVLDVLEVDNTTTIAVETASAAEHDVGAFNAPEVSFEELIGDYGPPTSTAAETAPDMDMFDAPEVSADELFAPNIAPGAHASASSSAATSATTAAPDAGGFKKSCKICATRKVKCEIIPGHNPRLCRYCQEKGLACEFELKKSHQNAQS</sequence>
<protein>
    <recommendedName>
        <fullName evidence="2">Zn(2)-C6 fungal-type domain-containing protein</fullName>
    </recommendedName>
</protein>
<dbReference type="OrthoDB" id="4161332at2759"/>
<dbReference type="GO" id="GO:0000981">
    <property type="term" value="F:DNA-binding transcription factor activity, RNA polymerase II-specific"/>
    <property type="evidence" value="ECO:0007669"/>
    <property type="project" value="InterPro"/>
</dbReference>
<dbReference type="GO" id="GO:0008270">
    <property type="term" value="F:zinc ion binding"/>
    <property type="evidence" value="ECO:0007669"/>
    <property type="project" value="InterPro"/>
</dbReference>
<gene>
    <name evidence="3" type="ORF">KCU76_g6048</name>
</gene>
<dbReference type="PROSITE" id="PS50048">
    <property type="entry name" value="ZN2_CY6_FUNGAL_2"/>
    <property type="match status" value="1"/>
</dbReference>
<reference evidence="3" key="1">
    <citation type="journal article" date="2021" name="J Fungi (Basel)">
        <title>Virulence traits and population genomics of the black yeast Aureobasidium melanogenum.</title>
        <authorList>
            <person name="Cernosa A."/>
            <person name="Sun X."/>
            <person name="Gostincar C."/>
            <person name="Fang C."/>
            <person name="Gunde-Cimerman N."/>
            <person name="Song Z."/>
        </authorList>
    </citation>
    <scope>NUCLEOTIDE SEQUENCE</scope>
    <source>
        <strain evidence="3">EXF-9911</strain>
    </source>
</reference>
<dbReference type="SUPFAM" id="SSF57701">
    <property type="entry name" value="Zn2/Cys6 DNA-binding domain"/>
    <property type="match status" value="1"/>
</dbReference>
<dbReference type="Proteomes" id="UP000779574">
    <property type="component" value="Unassembled WGS sequence"/>
</dbReference>
<evidence type="ECO:0000313" key="4">
    <source>
        <dbReference type="Proteomes" id="UP000779574"/>
    </source>
</evidence>
<dbReference type="InterPro" id="IPR036864">
    <property type="entry name" value="Zn2-C6_fun-type_DNA-bd_sf"/>
</dbReference>
<feature type="domain" description="Zn(2)-C6 fungal-type" evidence="2">
    <location>
        <begin position="148"/>
        <end position="182"/>
    </location>
</feature>
<dbReference type="InterPro" id="IPR001138">
    <property type="entry name" value="Zn2Cys6_DnaBD"/>
</dbReference>